<reference evidence="3 4" key="1">
    <citation type="submission" date="2016-12" db="EMBL/GenBank/DDBJ databases">
        <title>Comparative genomics of four Isosphaeraceae planctomycetes: a common pool of plasmids and glycoside hydrolase genes.</title>
        <authorList>
            <person name="Ivanova A."/>
        </authorList>
    </citation>
    <scope>NUCLEOTIDE SEQUENCE [LARGE SCALE GENOMIC DNA]</scope>
    <source>
        <strain evidence="3 4">PX4</strain>
        <plasmid evidence="4">palbo1</plasmid>
    </source>
</reference>
<keyword evidence="2" id="KW-1133">Transmembrane helix</keyword>
<keyword evidence="2" id="KW-0472">Membrane</keyword>
<geneLocation type="plasmid" evidence="4">
    <name>palbo1</name>
</geneLocation>
<keyword evidence="3" id="KW-0614">Plasmid</keyword>
<accession>A0A1U7CZ74</accession>
<evidence type="ECO:0000256" key="1">
    <source>
        <dbReference type="SAM" id="MobiDB-lite"/>
    </source>
</evidence>
<evidence type="ECO:0000313" key="3">
    <source>
        <dbReference type="EMBL" id="APW64262.1"/>
    </source>
</evidence>
<keyword evidence="4" id="KW-1185">Reference proteome</keyword>
<feature type="transmembrane region" description="Helical" evidence="2">
    <location>
        <begin position="26"/>
        <end position="45"/>
    </location>
</feature>
<dbReference type="EMBL" id="CP019083">
    <property type="protein sequence ID" value="APW64262.1"/>
    <property type="molecule type" value="Genomic_DNA"/>
</dbReference>
<dbReference type="KEGG" id="pbor:BSF38_10046"/>
<name>A0A1U7CZ74_9BACT</name>
<feature type="compositionally biased region" description="Basic and acidic residues" evidence="1">
    <location>
        <begin position="149"/>
        <end position="168"/>
    </location>
</feature>
<gene>
    <name evidence="3" type="ORF">BSF38_10046</name>
</gene>
<keyword evidence="2" id="KW-0812">Transmembrane</keyword>
<dbReference type="AlphaFoldDB" id="A0A1U7CZ74"/>
<dbReference type="Proteomes" id="UP000186309">
    <property type="component" value="Plasmid PALBO1"/>
</dbReference>
<organism evidence="3 4">
    <name type="scientific">Paludisphaera borealis</name>
    <dbReference type="NCBI Taxonomy" id="1387353"/>
    <lineage>
        <taxon>Bacteria</taxon>
        <taxon>Pseudomonadati</taxon>
        <taxon>Planctomycetota</taxon>
        <taxon>Planctomycetia</taxon>
        <taxon>Isosphaerales</taxon>
        <taxon>Isosphaeraceae</taxon>
        <taxon>Paludisphaera</taxon>
    </lineage>
</organism>
<sequence>MQPQGVFKSPADLETFHETTDLDLKGVVVFTIALILMCVAAFVGLKIMMDQFAVEEKAEKARTPSRLIVDAPIAGPRLQADPGRERIEITERDLGRLNSYGWIDAKAGSAHIPIDRAIAILAKSGLPRRGKVDMFHPRPGSSKTAAAEPEAKPADAKAKAEPDAGAKP</sequence>
<evidence type="ECO:0000313" key="4">
    <source>
        <dbReference type="Proteomes" id="UP000186309"/>
    </source>
</evidence>
<evidence type="ECO:0000256" key="2">
    <source>
        <dbReference type="SAM" id="Phobius"/>
    </source>
</evidence>
<feature type="region of interest" description="Disordered" evidence="1">
    <location>
        <begin position="129"/>
        <end position="168"/>
    </location>
</feature>
<protein>
    <submittedName>
        <fullName evidence="3">Uncharacterized protein</fullName>
    </submittedName>
</protein>
<proteinExistence type="predicted"/>